<dbReference type="EMBL" id="CP023702">
    <property type="protein sequence ID" value="QEU72320.1"/>
    <property type="molecule type" value="Genomic_DNA"/>
</dbReference>
<gene>
    <name evidence="2" type="ORF">CP967_10275</name>
</gene>
<keyword evidence="3" id="KW-1185">Reference proteome</keyword>
<dbReference type="Proteomes" id="UP000326178">
    <property type="component" value="Chromosome"/>
</dbReference>
<protein>
    <submittedName>
        <fullName evidence="2">Uncharacterized protein</fullName>
    </submittedName>
</protein>
<organism evidence="2 3">
    <name type="scientific">Streptomyces nitrosporeus</name>
    <dbReference type="NCBI Taxonomy" id="28894"/>
    <lineage>
        <taxon>Bacteria</taxon>
        <taxon>Bacillati</taxon>
        <taxon>Actinomycetota</taxon>
        <taxon>Actinomycetes</taxon>
        <taxon>Kitasatosporales</taxon>
        <taxon>Streptomycetaceae</taxon>
        <taxon>Streptomyces</taxon>
    </lineage>
</organism>
<dbReference type="RefSeq" id="WP_150487673.1">
    <property type="nucleotide sequence ID" value="NZ_BMUV01000001.1"/>
</dbReference>
<evidence type="ECO:0000313" key="2">
    <source>
        <dbReference type="EMBL" id="QEU72320.1"/>
    </source>
</evidence>
<feature type="region of interest" description="Disordered" evidence="1">
    <location>
        <begin position="1"/>
        <end position="20"/>
    </location>
</feature>
<reference evidence="2 3" key="1">
    <citation type="submission" date="2017-09" db="EMBL/GenBank/DDBJ databases">
        <authorList>
            <person name="Lee N."/>
            <person name="Cho B.-K."/>
        </authorList>
    </citation>
    <scope>NUCLEOTIDE SEQUENCE [LARGE SCALE GENOMIC DNA]</scope>
    <source>
        <strain evidence="2 3">ATCC 12769</strain>
    </source>
</reference>
<name>A0A5J6FBG2_9ACTN</name>
<feature type="compositionally biased region" description="Polar residues" evidence="1">
    <location>
        <begin position="1"/>
        <end position="13"/>
    </location>
</feature>
<dbReference type="KEGG" id="snk:CP967_10275"/>
<evidence type="ECO:0000313" key="3">
    <source>
        <dbReference type="Proteomes" id="UP000326178"/>
    </source>
</evidence>
<evidence type="ECO:0000256" key="1">
    <source>
        <dbReference type="SAM" id="MobiDB-lite"/>
    </source>
</evidence>
<proteinExistence type="predicted"/>
<dbReference type="OrthoDB" id="4296361at2"/>
<dbReference type="AlphaFoldDB" id="A0A5J6FBG2"/>
<accession>A0A5J6FBG2</accession>
<sequence>MNVVVNSAQNSSAHPALGSAGHFDDRFALLTARAGLEPELAQRYTDDPASVLAEFGLTAAEPVFAGAASLDDHGMSGWDLVIDDLDRVSGPPADSPAIGTATWAHLVPGEAAEAAFA</sequence>